<dbReference type="EMBL" id="CAACVG010014854">
    <property type="protein sequence ID" value="VEN63806.1"/>
    <property type="molecule type" value="Genomic_DNA"/>
</dbReference>
<dbReference type="Pfam" id="PF00246">
    <property type="entry name" value="Peptidase_M14"/>
    <property type="match status" value="1"/>
</dbReference>
<dbReference type="EMBL" id="CAACVG010007448">
    <property type="protein sequence ID" value="VEN45495.1"/>
    <property type="molecule type" value="Genomic_DNA"/>
</dbReference>
<comment type="caution">
    <text evidence="6">Lacks conserved residue(s) required for the propagation of feature annotation.</text>
</comment>
<feature type="signal peptide" evidence="7">
    <location>
        <begin position="1"/>
        <end position="20"/>
    </location>
</feature>
<sequence length="286" mass="31959">MKTVISILAIATWLYTASLAADLSHIANRTQVSIASPSPRLSLDDGTTFVGDSISVNAGFQAQGVSDPANSLSELQQRKYQGGSNLNLDTFTEPYTIDYKYHNFDRMTKFLRQTTARYPSLTALYSIGKSVQGRDLWVLVVSASPYEHMLGKPDVKYIGNIHGNEAVSRELLLQLIHYLVTNYATDNFVKWLLDNTRIHIMPSMNPDGFEVSKEGSCDGTQGRYNARGFDLNRNFPDYFKQNNRRAQPETEAVKEWVSKIQFVLSGSLHGGALVASYPFDNTPNSR</sequence>
<dbReference type="InterPro" id="IPR057247">
    <property type="entry name" value="CARBOXYPEPT_ZN_2"/>
</dbReference>
<keyword evidence="3" id="KW-0121">Carboxypeptidase</keyword>
<reference evidence="10 11" key="1">
    <citation type="submission" date="2019-01" db="EMBL/GenBank/DDBJ databases">
        <authorList>
            <person name="Sayadi A."/>
        </authorList>
    </citation>
    <scope>NUCLEOTIDE SEQUENCE [LARGE SCALE GENOMIC DNA]</scope>
</reference>
<dbReference type="SUPFAM" id="SSF53187">
    <property type="entry name" value="Zn-dependent exopeptidases"/>
    <property type="match status" value="1"/>
</dbReference>
<feature type="non-terminal residue" evidence="10">
    <location>
        <position position="286"/>
    </location>
</feature>
<dbReference type="SMART" id="SM00631">
    <property type="entry name" value="Zn_pept"/>
    <property type="match status" value="1"/>
</dbReference>
<organism evidence="10 11">
    <name type="scientific">Callosobruchus maculatus</name>
    <name type="common">Southern cowpea weevil</name>
    <name type="synonym">Pulse bruchid</name>
    <dbReference type="NCBI Taxonomy" id="64391"/>
    <lineage>
        <taxon>Eukaryota</taxon>
        <taxon>Metazoa</taxon>
        <taxon>Ecdysozoa</taxon>
        <taxon>Arthropoda</taxon>
        <taxon>Hexapoda</taxon>
        <taxon>Insecta</taxon>
        <taxon>Pterygota</taxon>
        <taxon>Neoptera</taxon>
        <taxon>Endopterygota</taxon>
        <taxon>Coleoptera</taxon>
        <taxon>Polyphaga</taxon>
        <taxon>Cucujiformia</taxon>
        <taxon>Chrysomeloidea</taxon>
        <taxon>Chrysomelidae</taxon>
        <taxon>Bruchinae</taxon>
        <taxon>Bruchini</taxon>
        <taxon>Callosobruchus</taxon>
    </lineage>
</organism>
<dbReference type="Gene3D" id="3.40.630.10">
    <property type="entry name" value="Zn peptidases"/>
    <property type="match status" value="1"/>
</dbReference>
<keyword evidence="11" id="KW-1185">Reference proteome</keyword>
<comment type="cofactor">
    <cofactor evidence="1">
        <name>Zn(2+)</name>
        <dbReference type="ChEBI" id="CHEBI:29105"/>
    </cofactor>
</comment>
<evidence type="ECO:0000256" key="4">
    <source>
        <dbReference type="ARBA" id="ARBA00022723"/>
    </source>
</evidence>
<evidence type="ECO:0000256" key="7">
    <source>
        <dbReference type="SAM" id="SignalP"/>
    </source>
</evidence>
<gene>
    <name evidence="10" type="ORF">CALMAC_LOCUS20523</name>
    <name evidence="9" type="ORF">CALMAC_LOCUS7925</name>
</gene>
<evidence type="ECO:0000259" key="8">
    <source>
        <dbReference type="PROSITE" id="PS52035"/>
    </source>
</evidence>
<dbReference type="PROSITE" id="PS00133">
    <property type="entry name" value="CARBOXYPEPT_ZN_2"/>
    <property type="match status" value="1"/>
</dbReference>
<dbReference type="PROSITE" id="PS52035">
    <property type="entry name" value="PEPTIDASE_M14"/>
    <property type="match status" value="1"/>
</dbReference>
<dbReference type="Proteomes" id="UP000410492">
    <property type="component" value="Unassembled WGS sequence"/>
</dbReference>
<evidence type="ECO:0000256" key="1">
    <source>
        <dbReference type="ARBA" id="ARBA00001947"/>
    </source>
</evidence>
<dbReference type="GO" id="GO:0006518">
    <property type="term" value="P:peptide metabolic process"/>
    <property type="evidence" value="ECO:0007669"/>
    <property type="project" value="TreeGrafter"/>
</dbReference>
<dbReference type="AlphaFoldDB" id="A0A653DUA3"/>
<feature type="domain" description="Peptidase M14" evidence="8">
    <location>
        <begin position="100"/>
        <end position="286"/>
    </location>
</feature>
<evidence type="ECO:0000256" key="5">
    <source>
        <dbReference type="ARBA" id="ARBA00022833"/>
    </source>
</evidence>
<feature type="chain" id="PRO_5036158351" description="Peptidase M14 domain-containing protein" evidence="7">
    <location>
        <begin position="21"/>
        <end position="286"/>
    </location>
</feature>
<proteinExistence type="inferred from homology"/>
<dbReference type="PROSITE" id="PS00132">
    <property type="entry name" value="CARBOXYPEPT_ZN_1"/>
    <property type="match status" value="1"/>
</dbReference>
<evidence type="ECO:0000256" key="6">
    <source>
        <dbReference type="PROSITE-ProRule" id="PRU01379"/>
    </source>
</evidence>
<keyword evidence="4" id="KW-0479">Metal-binding</keyword>
<evidence type="ECO:0000313" key="10">
    <source>
        <dbReference type="EMBL" id="VEN63806.1"/>
    </source>
</evidence>
<keyword evidence="5" id="KW-0862">Zinc</keyword>
<dbReference type="InterPro" id="IPR050753">
    <property type="entry name" value="Peptidase_M14_domain"/>
</dbReference>
<name>A0A653DUA3_CALMS</name>
<dbReference type="PRINTS" id="PR00765">
    <property type="entry name" value="CRBOXYPTASEA"/>
</dbReference>
<evidence type="ECO:0000313" key="11">
    <source>
        <dbReference type="Proteomes" id="UP000410492"/>
    </source>
</evidence>
<keyword evidence="7" id="KW-0732">Signal</keyword>
<keyword evidence="3" id="KW-0378">Hydrolase</keyword>
<dbReference type="GO" id="GO:0008270">
    <property type="term" value="F:zinc ion binding"/>
    <property type="evidence" value="ECO:0007669"/>
    <property type="project" value="InterPro"/>
</dbReference>
<accession>A0A653DUA3</accession>
<dbReference type="InterPro" id="IPR000834">
    <property type="entry name" value="Peptidase_M14"/>
</dbReference>
<dbReference type="PANTHER" id="PTHR11532">
    <property type="entry name" value="PROTEASE M14 CARBOXYPEPTIDASE"/>
    <property type="match status" value="1"/>
</dbReference>
<dbReference type="GO" id="GO:0004181">
    <property type="term" value="F:metallocarboxypeptidase activity"/>
    <property type="evidence" value="ECO:0007669"/>
    <property type="project" value="InterPro"/>
</dbReference>
<evidence type="ECO:0000256" key="3">
    <source>
        <dbReference type="ARBA" id="ARBA00022645"/>
    </source>
</evidence>
<dbReference type="InterPro" id="IPR057246">
    <property type="entry name" value="CARBOXYPEPT_ZN_1"/>
</dbReference>
<dbReference type="GO" id="GO:0005615">
    <property type="term" value="C:extracellular space"/>
    <property type="evidence" value="ECO:0007669"/>
    <property type="project" value="TreeGrafter"/>
</dbReference>
<protein>
    <recommendedName>
        <fullName evidence="8">Peptidase M14 domain-containing protein</fullName>
    </recommendedName>
</protein>
<dbReference type="GO" id="GO:0016485">
    <property type="term" value="P:protein processing"/>
    <property type="evidence" value="ECO:0007669"/>
    <property type="project" value="TreeGrafter"/>
</dbReference>
<evidence type="ECO:0000313" key="9">
    <source>
        <dbReference type="EMBL" id="VEN45495.1"/>
    </source>
</evidence>
<keyword evidence="3" id="KW-0645">Protease</keyword>
<evidence type="ECO:0000256" key="2">
    <source>
        <dbReference type="ARBA" id="ARBA00005988"/>
    </source>
</evidence>
<comment type="similarity">
    <text evidence="2 6">Belongs to the peptidase M14 family.</text>
</comment>
<dbReference type="PANTHER" id="PTHR11532:SF84">
    <property type="entry name" value="CARBOXYPEPTIDASE M"/>
    <property type="match status" value="1"/>
</dbReference>
<dbReference type="OrthoDB" id="10249045at2759"/>